<keyword evidence="11" id="KW-1185">Reference proteome</keyword>
<evidence type="ECO:0000259" key="8">
    <source>
        <dbReference type="Pfam" id="PF01571"/>
    </source>
</evidence>
<protein>
    <recommendedName>
        <fullName evidence="2 7">Aminomethyltransferase</fullName>
        <ecNumber evidence="2 7">2.1.2.10</ecNumber>
    </recommendedName>
    <alternativeName>
        <fullName evidence="5 7">Glycine cleavage system T protein</fullName>
    </alternativeName>
</protein>
<dbReference type="Gene3D" id="2.40.30.110">
    <property type="entry name" value="Aminomethyltransferase beta-barrel domains"/>
    <property type="match status" value="1"/>
</dbReference>
<dbReference type="InterPro" id="IPR027266">
    <property type="entry name" value="TrmE/GcvT-like"/>
</dbReference>
<dbReference type="Gene3D" id="3.30.1360.120">
    <property type="entry name" value="Probable tRNA modification gtpase trme, domain 1"/>
    <property type="match status" value="1"/>
</dbReference>
<dbReference type="NCBIfam" id="NF001567">
    <property type="entry name" value="PRK00389.1"/>
    <property type="match status" value="1"/>
</dbReference>
<dbReference type="InterPro" id="IPR029043">
    <property type="entry name" value="GcvT/YgfZ_C"/>
</dbReference>
<evidence type="ECO:0000259" key="9">
    <source>
        <dbReference type="Pfam" id="PF08669"/>
    </source>
</evidence>
<sequence>MANSTESNNPENPSPLARTPLYDLSLELKARMVPFSGWEMAVQYSGLSSEHQAVRSQVGMFDISHMGKFGLRGKQLRAKFQPLVPSDLSRLQPGQAQYTVLLNAQSCILDDIIFYCQEPDATTSEERAVIIVNAATRIRDKAWIAAHLELSGVSFTDISPDKVLIAIQGPEAITYLQPLVTDDLTPIKAFGHLETNLLGQPSFIARTGYTGEDGFEIMVDAAVGKELWQQLLTAGVVPCGLGARDTLRLEAAMALYGQDIDYNTTPLEAGLGWVVHLETKGDFIGREVLEQQKARGVSKRLVGLEMQGRHIARHGYPVIFENEKVGEVTSGTLSPTLNKPIALAYVPTKLAKIGQELEVEIRGKNYPARVVKKPFYRSPNRPT</sequence>
<dbReference type="Gene3D" id="4.10.1250.10">
    <property type="entry name" value="Aminomethyltransferase fragment"/>
    <property type="match status" value="1"/>
</dbReference>
<feature type="domain" description="Aminomethyltransferase C-terminal" evidence="9">
    <location>
        <begin position="299"/>
        <end position="376"/>
    </location>
</feature>
<keyword evidence="4 7" id="KW-0808">Transferase</keyword>
<dbReference type="PANTHER" id="PTHR43757:SF2">
    <property type="entry name" value="AMINOMETHYLTRANSFERASE, MITOCHONDRIAL"/>
    <property type="match status" value="1"/>
</dbReference>
<dbReference type="InterPro" id="IPR006223">
    <property type="entry name" value="GcvT"/>
</dbReference>
<dbReference type="EMBL" id="JBBLXS010000445">
    <property type="protein sequence ID" value="MEK0187812.1"/>
    <property type="molecule type" value="Genomic_DNA"/>
</dbReference>
<dbReference type="InterPro" id="IPR006222">
    <property type="entry name" value="GCVT_N"/>
</dbReference>
<comment type="subunit">
    <text evidence="7">The glycine cleavage system is composed of four proteins: P, T, L and H.</text>
</comment>
<evidence type="ECO:0000256" key="4">
    <source>
        <dbReference type="ARBA" id="ARBA00022679"/>
    </source>
</evidence>
<name>A0ABU8YTM4_9CYAN</name>
<feature type="domain" description="GCVT N-terminal" evidence="8">
    <location>
        <begin position="21"/>
        <end position="278"/>
    </location>
</feature>
<dbReference type="PANTHER" id="PTHR43757">
    <property type="entry name" value="AMINOMETHYLTRANSFERASE"/>
    <property type="match status" value="1"/>
</dbReference>
<dbReference type="SUPFAM" id="SSF103025">
    <property type="entry name" value="Folate-binding domain"/>
    <property type="match status" value="1"/>
</dbReference>
<comment type="catalytic activity">
    <reaction evidence="6 7">
        <text>N(6)-[(R)-S(8)-aminomethyldihydrolipoyl]-L-lysyl-[protein] + (6S)-5,6,7,8-tetrahydrofolate = N(6)-[(R)-dihydrolipoyl]-L-lysyl-[protein] + (6R)-5,10-methylene-5,6,7,8-tetrahydrofolate + NH4(+)</text>
        <dbReference type="Rhea" id="RHEA:16945"/>
        <dbReference type="Rhea" id="RHEA-COMP:10475"/>
        <dbReference type="Rhea" id="RHEA-COMP:10492"/>
        <dbReference type="ChEBI" id="CHEBI:15636"/>
        <dbReference type="ChEBI" id="CHEBI:28938"/>
        <dbReference type="ChEBI" id="CHEBI:57453"/>
        <dbReference type="ChEBI" id="CHEBI:83100"/>
        <dbReference type="ChEBI" id="CHEBI:83143"/>
        <dbReference type="EC" id="2.1.2.10"/>
    </reaction>
</comment>
<dbReference type="PIRSF" id="PIRSF006487">
    <property type="entry name" value="GcvT"/>
    <property type="match status" value="1"/>
</dbReference>
<proteinExistence type="inferred from homology"/>
<evidence type="ECO:0000256" key="7">
    <source>
        <dbReference type="HAMAP-Rule" id="MF_00259"/>
    </source>
</evidence>
<gene>
    <name evidence="7 10" type="primary">gcvT</name>
    <name evidence="10" type="ORF">WMG39_23665</name>
</gene>
<keyword evidence="3 7" id="KW-0032">Aminotransferase</keyword>
<dbReference type="GO" id="GO:0004047">
    <property type="term" value="F:aminomethyltransferase activity"/>
    <property type="evidence" value="ECO:0007669"/>
    <property type="project" value="UniProtKB-EC"/>
</dbReference>
<evidence type="ECO:0000256" key="3">
    <source>
        <dbReference type="ARBA" id="ARBA00022576"/>
    </source>
</evidence>
<dbReference type="EC" id="2.1.2.10" evidence="2 7"/>
<evidence type="ECO:0000313" key="11">
    <source>
        <dbReference type="Proteomes" id="UP001384579"/>
    </source>
</evidence>
<dbReference type="NCBIfam" id="TIGR00528">
    <property type="entry name" value="gcvT"/>
    <property type="match status" value="1"/>
</dbReference>
<comment type="caution">
    <text evidence="10">The sequence shown here is derived from an EMBL/GenBank/DDBJ whole genome shotgun (WGS) entry which is preliminary data.</text>
</comment>
<evidence type="ECO:0000313" key="10">
    <source>
        <dbReference type="EMBL" id="MEK0187812.1"/>
    </source>
</evidence>
<dbReference type="Gene3D" id="3.30.70.1400">
    <property type="entry name" value="Aminomethyltransferase beta-barrel domains"/>
    <property type="match status" value="1"/>
</dbReference>
<evidence type="ECO:0000256" key="6">
    <source>
        <dbReference type="ARBA" id="ARBA00047665"/>
    </source>
</evidence>
<dbReference type="RefSeq" id="WP_340517086.1">
    <property type="nucleotide sequence ID" value="NZ_JBBLXS010000445.1"/>
</dbReference>
<evidence type="ECO:0000256" key="1">
    <source>
        <dbReference type="ARBA" id="ARBA00008609"/>
    </source>
</evidence>
<dbReference type="InterPro" id="IPR028896">
    <property type="entry name" value="GcvT/YgfZ/DmdA"/>
</dbReference>
<comment type="similarity">
    <text evidence="1 7">Belongs to the GcvT family.</text>
</comment>
<dbReference type="InterPro" id="IPR013977">
    <property type="entry name" value="GcvT_C"/>
</dbReference>
<dbReference type="Pfam" id="PF01571">
    <property type="entry name" value="GCV_T"/>
    <property type="match status" value="1"/>
</dbReference>
<dbReference type="InterPro" id="IPR022903">
    <property type="entry name" value="GcvT_bac"/>
</dbReference>
<organism evidence="10 11">
    <name type="scientific">Microcoleus anatoxicus PTRS2</name>
    <dbReference type="NCBI Taxonomy" id="2705321"/>
    <lineage>
        <taxon>Bacteria</taxon>
        <taxon>Bacillati</taxon>
        <taxon>Cyanobacteriota</taxon>
        <taxon>Cyanophyceae</taxon>
        <taxon>Oscillatoriophycideae</taxon>
        <taxon>Oscillatoriales</taxon>
        <taxon>Microcoleaceae</taxon>
        <taxon>Microcoleus</taxon>
        <taxon>Microcoleus anatoxicus</taxon>
    </lineage>
</organism>
<dbReference type="Proteomes" id="UP001384579">
    <property type="component" value="Unassembled WGS sequence"/>
</dbReference>
<accession>A0ABU8YTM4</accession>
<evidence type="ECO:0000256" key="2">
    <source>
        <dbReference type="ARBA" id="ARBA00012616"/>
    </source>
</evidence>
<dbReference type="Pfam" id="PF08669">
    <property type="entry name" value="GCV_T_C"/>
    <property type="match status" value="1"/>
</dbReference>
<dbReference type="SUPFAM" id="SSF101790">
    <property type="entry name" value="Aminomethyltransferase beta-barrel domain"/>
    <property type="match status" value="1"/>
</dbReference>
<dbReference type="HAMAP" id="MF_00259">
    <property type="entry name" value="GcvT"/>
    <property type="match status" value="1"/>
</dbReference>
<evidence type="ECO:0000256" key="5">
    <source>
        <dbReference type="ARBA" id="ARBA00031395"/>
    </source>
</evidence>
<comment type="function">
    <text evidence="7">The glycine cleavage system catalyzes the degradation of glycine.</text>
</comment>
<reference evidence="10 11" key="1">
    <citation type="journal article" date="2020" name="Harmful Algae">
        <title>Molecular and morphological characterization of a novel dihydroanatoxin-a producing Microcoleus species (cyanobacteria) from the Russian River, California, USA.</title>
        <authorList>
            <person name="Conklin K.Y."/>
            <person name="Stancheva R."/>
            <person name="Otten T.G."/>
            <person name="Fadness R."/>
            <person name="Boyer G.L."/>
            <person name="Read B."/>
            <person name="Zhang X."/>
            <person name="Sheath R.G."/>
        </authorList>
    </citation>
    <scope>NUCLEOTIDE SEQUENCE [LARGE SCALE GENOMIC DNA]</scope>
    <source>
        <strain evidence="10 11">PTRS2</strain>
    </source>
</reference>